<organism evidence="2 3">
    <name type="scientific">Ruegeria conchae</name>
    <dbReference type="NCBI Taxonomy" id="981384"/>
    <lineage>
        <taxon>Bacteria</taxon>
        <taxon>Pseudomonadati</taxon>
        <taxon>Pseudomonadota</taxon>
        <taxon>Alphaproteobacteria</taxon>
        <taxon>Rhodobacterales</taxon>
        <taxon>Roseobacteraceae</taxon>
        <taxon>Ruegeria</taxon>
    </lineage>
</organism>
<accession>A0A497ZXI2</accession>
<dbReference type="STRING" id="981384.GCA_000192475_01912"/>
<sequence>MLAFGPGSLQMASEHDPFLQVLGVDEKLPEAIQKLHSAEGQYSGKCSIIRGRGPLVALALRIGGFPPEGDDLQVTLTIHRTKGHWIWKRDFSGHETCSRISFDQRYNCVHERIGGLAIWLQPVRTEAGLSLQIRRLALFGIPCPKFLLPQSASTETQDSMDRFCFDISAHVPGLGLLIRYNGWLEPDRNELRSV</sequence>
<proteinExistence type="predicted"/>
<dbReference type="AlphaFoldDB" id="A0A497ZXI2"/>
<feature type="domain" description="DUF4166" evidence="1">
    <location>
        <begin position="28"/>
        <end position="184"/>
    </location>
</feature>
<reference evidence="2 3" key="1">
    <citation type="submission" date="2018-10" db="EMBL/GenBank/DDBJ databases">
        <title>Genomic Encyclopedia of Archaeal and Bacterial Type Strains, Phase II (KMG-II): from individual species to whole genera.</title>
        <authorList>
            <person name="Goeker M."/>
        </authorList>
    </citation>
    <scope>NUCLEOTIDE SEQUENCE [LARGE SCALE GENOMIC DNA]</scope>
    <source>
        <strain evidence="2 3">DSM 29317</strain>
    </source>
</reference>
<evidence type="ECO:0000259" key="1">
    <source>
        <dbReference type="Pfam" id="PF13761"/>
    </source>
</evidence>
<dbReference type="InterPro" id="IPR025311">
    <property type="entry name" value="DUF4166"/>
</dbReference>
<protein>
    <submittedName>
        <fullName evidence="2">Uncharacterized protein DUF4166</fullName>
    </submittedName>
</protein>
<keyword evidence="3" id="KW-1185">Reference proteome</keyword>
<comment type="caution">
    <text evidence="2">The sequence shown here is derived from an EMBL/GenBank/DDBJ whole genome shotgun (WGS) entry which is preliminary data.</text>
</comment>
<gene>
    <name evidence="2" type="ORF">CLV75_1086</name>
</gene>
<evidence type="ECO:0000313" key="3">
    <source>
        <dbReference type="Proteomes" id="UP000271700"/>
    </source>
</evidence>
<dbReference type="Pfam" id="PF13761">
    <property type="entry name" value="DUF4166"/>
    <property type="match status" value="1"/>
</dbReference>
<dbReference type="EMBL" id="RCCT01000001">
    <property type="protein sequence ID" value="RLK11093.1"/>
    <property type="molecule type" value="Genomic_DNA"/>
</dbReference>
<evidence type="ECO:0000313" key="2">
    <source>
        <dbReference type="EMBL" id="RLK11093.1"/>
    </source>
</evidence>
<dbReference type="Proteomes" id="UP000271700">
    <property type="component" value="Unassembled WGS sequence"/>
</dbReference>
<name>A0A497ZXI2_9RHOB</name>